<dbReference type="CDD" id="cd00093">
    <property type="entry name" value="HTH_XRE"/>
    <property type="match status" value="1"/>
</dbReference>
<dbReference type="Gene3D" id="1.10.260.40">
    <property type="entry name" value="lambda repressor-like DNA-binding domains"/>
    <property type="match status" value="1"/>
</dbReference>
<dbReference type="KEGG" id="afs:AFR_02640"/>
<dbReference type="AlphaFoldDB" id="U5VPT1"/>
<dbReference type="PROSITE" id="PS50943">
    <property type="entry name" value="HTH_CROC1"/>
    <property type="match status" value="1"/>
</dbReference>
<dbReference type="SUPFAM" id="SSF47413">
    <property type="entry name" value="lambda repressor-like DNA-binding domains"/>
    <property type="match status" value="1"/>
</dbReference>
<feature type="domain" description="HTH cro/C1-type" evidence="1">
    <location>
        <begin position="13"/>
        <end position="66"/>
    </location>
</feature>
<dbReference type="HOGENOM" id="CLU_066192_47_3_11"/>
<organism evidence="2 3">
    <name type="scientific">Actinoplanes friuliensis DSM 7358</name>
    <dbReference type="NCBI Taxonomy" id="1246995"/>
    <lineage>
        <taxon>Bacteria</taxon>
        <taxon>Bacillati</taxon>
        <taxon>Actinomycetota</taxon>
        <taxon>Actinomycetes</taxon>
        <taxon>Micromonosporales</taxon>
        <taxon>Micromonosporaceae</taxon>
        <taxon>Actinoplanes</taxon>
    </lineage>
</organism>
<dbReference type="STRING" id="1246995.AFR_02640"/>
<dbReference type="GO" id="GO:0003677">
    <property type="term" value="F:DNA binding"/>
    <property type="evidence" value="ECO:0007669"/>
    <property type="project" value="InterPro"/>
</dbReference>
<dbReference type="InterPro" id="IPR001387">
    <property type="entry name" value="Cro/C1-type_HTH"/>
</dbReference>
<sequence>MRIDSIGDLGLFVRDERRRQGLSQEELAIRSGTSRRWLSDLEGGKVTVEAGLTLKVIAALDLILEVGPAPTPEIDLDAFLDNLGGSDDH</sequence>
<dbReference type="eggNOG" id="COG1396">
    <property type="taxonomic scope" value="Bacteria"/>
</dbReference>
<dbReference type="Pfam" id="PF13560">
    <property type="entry name" value="HTH_31"/>
    <property type="match status" value="1"/>
</dbReference>
<dbReference type="PATRIC" id="fig|1246995.3.peg.531"/>
<evidence type="ECO:0000313" key="2">
    <source>
        <dbReference type="EMBL" id="AGZ38817.1"/>
    </source>
</evidence>
<dbReference type="EMBL" id="CP006272">
    <property type="protein sequence ID" value="AGZ38817.1"/>
    <property type="molecule type" value="Genomic_DNA"/>
</dbReference>
<proteinExistence type="predicted"/>
<gene>
    <name evidence="2" type="ORF">AFR_02640</name>
</gene>
<dbReference type="RefSeq" id="WP_023357760.1">
    <property type="nucleotide sequence ID" value="NC_022657.1"/>
</dbReference>
<accession>U5VPT1</accession>
<name>U5VPT1_9ACTN</name>
<evidence type="ECO:0000259" key="1">
    <source>
        <dbReference type="PROSITE" id="PS50943"/>
    </source>
</evidence>
<dbReference type="SMART" id="SM00530">
    <property type="entry name" value="HTH_XRE"/>
    <property type="match status" value="1"/>
</dbReference>
<protein>
    <submittedName>
        <fullName evidence="2">Helix-turn-helix domain-containing protein</fullName>
    </submittedName>
</protein>
<evidence type="ECO:0000313" key="3">
    <source>
        <dbReference type="Proteomes" id="UP000017746"/>
    </source>
</evidence>
<dbReference type="Proteomes" id="UP000017746">
    <property type="component" value="Chromosome"/>
</dbReference>
<reference evidence="2 3" key="1">
    <citation type="journal article" date="2014" name="J. Biotechnol.">
        <title>Complete genome sequence of the actinobacterium Actinoplanes friuliensis HAG 010964, producer of the lipopeptide antibiotic friulimycin.</title>
        <authorList>
            <person name="Ruckert C."/>
            <person name="Szczepanowski R."/>
            <person name="Albersmeier A."/>
            <person name="Goesmann A."/>
            <person name="Fischer N."/>
            <person name="Steinkamper A."/>
            <person name="Puhler A."/>
            <person name="Biener R."/>
            <person name="Schwartz D."/>
            <person name="Kalinowski J."/>
        </authorList>
    </citation>
    <scope>NUCLEOTIDE SEQUENCE [LARGE SCALE GENOMIC DNA]</scope>
    <source>
        <strain evidence="2 3">DSM 7358</strain>
    </source>
</reference>
<keyword evidence="3" id="KW-1185">Reference proteome</keyword>
<dbReference type="InterPro" id="IPR010982">
    <property type="entry name" value="Lambda_DNA-bd_dom_sf"/>
</dbReference>